<organism evidence="7 8">
    <name type="scientific">Pseudonocardia autotrophica</name>
    <name type="common">Amycolata autotrophica</name>
    <name type="synonym">Nocardia autotrophica</name>
    <dbReference type="NCBI Taxonomy" id="2074"/>
    <lineage>
        <taxon>Bacteria</taxon>
        <taxon>Bacillati</taxon>
        <taxon>Actinomycetota</taxon>
        <taxon>Actinomycetes</taxon>
        <taxon>Pseudonocardiales</taxon>
        <taxon>Pseudonocardiaceae</taxon>
        <taxon>Pseudonocardia</taxon>
    </lineage>
</organism>
<dbReference type="STRING" id="2074.BG845_00556"/>
<dbReference type="Pfam" id="PF07730">
    <property type="entry name" value="HisKA_3"/>
    <property type="match status" value="1"/>
</dbReference>
<dbReference type="AlphaFoldDB" id="A0A1Y2N842"/>
<feature type="domain" description="Signal transduction histidine kinase subgroup 3 dimerisation and phosphoacceptor" evidence="6">
    <location>
        <begin position="209"/>
        <end position="275"/>
    </location>
</feature>
<keyword evidence="2 7" id="KW-0418">Kinase</keyword>
<gene>
    <name evidence="7" type="primary">desK_1</name>
    <name evidence="7" type="ORF">BG845_00556</name>
</gene>
<reference evidence="7 8" key="1">
    <citation type="submission" date="2016-09" db="EMBL/GenBank/DDBJ databases">
        <title>Pseudonocardia autotrophica DSM535, a candidate organism with high potential of specific P450 cytochromes.</title>
        <authorList>
            <person name="Grumaz C."/>
            <person name="Vainshtein Y."/>
            <person name="Kirstahler P."/>
            <person name="Sohn K."/>
        </authorList>
    </citation>
    <scope>NUCLEOTIDE SEQUENCE [LARGE SCALE GENOMIC DNA]</scope>
    <source>
        <strain evidence="7 8">DSM 535</strain>
    </source>
</reference>
<dbReference type="InterPro" id="IPR036890">
    <property type="entry name" value="HATPase_C_sf"/>
</dbReference>
<feature type="region of interest" description="Disordered" evidence="4">
    <location>
        <begin position="347"/>
        <end position="366"/>
    </location>
</feature>
<dbReference type="CDD" id="cd16917">
    <property type="entry name" value="HATPase_UhpB-NarQ-NarX-like"/>
    <property type="match status" value="1"/>
</dbReference>
<evidence type="ECO:0000256" key="1">
    <source>
        <dbReference type="ARBA" id="ARBA00022679"/>
    </source>
</evidence>
<dbReference type="PANTHER" id="PTHR24421:SF63">
    <property type="entry name" value="SENSOR HISTIDINE KINASE DESK"/>
    <property type="match status" value="1"/>
</dbReference>
<dbReference type="Proteomes" id="UP000194360">
    <property type="component" value="Unassembled WGS sequence"/>
</dbReference>
<dbReference type="Gene3D" id="1.20.5.1930">
    <property type="match status" value="1"/>
</dbReference>
<keyword evidence="5" id="KW-0812">Transmembrane</keyword>
<dbReference type="InterPro" id="IPR050482">
    <property type="entry name" value="Sensor_HK_TwoCompSys"/>
</dbReference>
<keyword evidence="8" id="KW-1185">Reference proteome</keyword>
<evidence type="ECO:0000313" key="8">
    <source>
        <dbReference type="Proteomes" id="UP000194360"/>
    </source>
</evidence>
<keyword evidence="5" id="KW-0472">Membrane</keyword>
<comment type="caution">
    <text evidence="7">The sequence shown here is derived from an EMBL/GenBank/DDBJ whole genome shotgun (WGS) entry which is preliminary data.</text>
</comment>
<dbReference type="GO" id="GO:0046983">
    <property type="term" value="F:protein dimerization activity"/>
    <property type="evidence" value="ECO:0007669"/>
    <property type="project" value="InterPro"/>
</dbReference>
<name>A0A1Y2N842_PSEAH</name>
<dbReference type="EC" id="2.7.13.3" evidence="7"/>
<evidence type="ECO:0000256" key="4">
    <source>
        <dbReference type="SAM" id="MobiDB-lite"/>
    </source>
</evidence>
<dbReference type="Gene3D" id="3.30.565.10">
    <property type="entry name" value="Histidine kinase-like ATPase, C-terminal domain"/>
    <property type="match status" value="1"/>
</dbReference>
<feature type="transmembrane region" description="Helical" evidence="5">
    <location>
        <begin position="139"/>
        <end position="161"/>
    </location>
</feature>
<evidence type="ECO:0000256" key="5">
    <source>
        <dbReference type="SAM" id="Phobius"/>
    </source>
</evidence>
<feature type="transmembrane region" description="Helical" evidence="5">
    <location>
        <begin position="113"/>
        <end position="132"/>
    </location>
</feature>
<dbReference type="GO" id="GO:0016020">
    <property type="term" value="C:membrane"/>
    <property type="evidence" value="ECO:0007669"/>
    <property type="project" value="InterPro"/>
</dbReference>
<dbReference type="GO" id="GO:0000155">
    <property type="term" value="F:phosphorelay sensor kinase activity"/>
    <property type="evidence" value="ECO:0007669"/>
    <property type="project" value="InterPro"/>
</dbReference>
<keyword evidence="1 7" id="KW-0808">Transferase</keyword>
<feature type="region of interest" description="Disordered" evidence="4">
    <location>
        <begin position="401"/>
        <end position="424"/>
    </location>
</feature>
<protein>
    <submittedName>
        <fullName evidence="7">Sensor histidine kinase DesK</fullName>
        <ecNumber evidence="7">2.7.13.3</ecNumber>
    </submittedName>
</protein>
<keyword evidence="5" id="KW-1133">Transmembrane helix</keyword>
<feature type="transmembrane region" description="Helical" evidence="5">
    <location>
        <begin position="57"/>
        <end position="77"/>
    </location>
</feature>
<feature type="transmembrane region" description="Helical" evidence="5">
    <location>
        <begin position="24"/>
        <end position="45"/>
    </location>
</feature>
<feature type="transmembrane region" description="Helical" evidence="5">
    <location>
        <begin position="89"/>
        <end position="107"/>
    </location>
</feature>
<dbReference type="InterPro" id="IPR011712">
    <property type="entry name" value="Sig_transdc_His_kin_sub3_dim/P"/>
</dbReference>
<evidence type="ECO:0000313" key="7">
    <source>
        <dbReference type="EMBL" id="OSY43613.1"/>
    </source>
</evidence>
<keyword evidence="3" id="KW-0902">Two-component regulatory system</keyword>
<accession>A0A1Y2N842</accession>
<evidence type="ECO:0000256" key="3">
    <source>
        <dbReference type="ARBA" id="ARBA00023012"/>
    </source>
</evidence>
<sequence>MTSVRRAVGGSGTGSVGGLRAARAYLHSGLIGTAVLFTGMPALILLDATWPHPVASLPSLVLLLVIIAVTGSHLALVRAEGPPPTPARQAIAAAALLAGLGGLLLVAREAPQAVGLWFLVPGVALSVLLVVRGWRRADLVVAGVLVVAVVVATVIGLPQFASSWLRPVLAALFLAFPAAADLGQVWLMRVLDRLEEARRVADELATTRERVRIAAELHDVQGHSLHAIAMHAELTERLVGTDPEAAARHARTVRTLAADALAETRALVRGYRDADLPGELRNAAGLLRAAGADAEVVGDASTVPAVHAVLLGPVVREAATNVLRHSDPSRVSFTVRRAGDRTELDVRNDGVPDGPGITDPHGGTGLAGVRDRIRKRGGNVEAGPDGDGGFRLRVVLLSGSEDLPDDRAGKQAGERTDDTAGVDA</sequence>
<feature type="compositionally biased region" description="Basic and acidic residues" evidence="4">
    <location>
        <begin position="405"/>
        <end position="418"/>
    </location>
</feature>
<dbReference type="PANTHER" id="PTHR24421">
    <property type="entry name" value="NITRATE/NITRITE SENSOR PROTEIN NARX-RELATED"/>
    <property type="match status" value="1"/>
</dbReference>
<evidence type="ECO:0000256" key="2">
    <source>
        <dbReference type="ARBA" id="ARBA00022777"/>
    </source>
</evidence>
<dbReference type="SUPFAM" id="SSF55874">
    <property type="entry name" value="ATPase domain of HSP90 chaperone/DNA topoisomerase II/histidine kinase"/>
    <property type="match status" value="1"/>
</dbReference>
<proteinExistence type="predicted"/>
<evidence type="ECO:0000259" key="6">
    <source>
        <dbReference type="Pfam" id="PF07730"/>
    </source>
</evidence>
<dbReference type="EMBL" id="MIGB01000002">
    <property type="protein sequence ID" value="OSY43613.1"/>
    <property type="molecule type" value="Genomic_DNA"/>
</dbReference>